<sequence length="1276" mass="143299">MGKKRVAEADEGLDNPAINNIDSELPEKKMKTQASGTEETGAPSSSTKETGAPSSSTKKSSSNPMQNKKERRLKNKTRHLEESEIAEPKPKKMALELKNDGKMETSPSSSGGGNLPQFHIGVFKDLSAADSSLREAAVEKLVTELQEVQKAYDQLEDKEAVDGELKLEADMEDGLDMCAPSLRYAVRRLIRGVSSSREYARPGFALGLSLLVSAVPSIRTDSLLKLIVHLVEITSSMKGQETRDCLLGRLFAYGAISRSGRLTEEFIRDKDTPYIKEFISSVLVLANKKRYLQEPAISIIWELAEKLPVKALQNHFFEAPEVQEWFGSATEKGDPDALLLALKMRDKVGADDNMFGKLLPSPYSPSNLFSSDHLSSIALCLKESTFCQPRIHSVWPTLLNILLPDSVIKDFDPASSLNSTKKHKKSRKGEDDIEKSLRNFCEVILEGSLLSSSHDRKNLAFDILLLLLPKLPAHYANIVLSRKLIQCLMDILSAKDTWLFKVAEHFMKELSEWIKNDNVRRVAVIVALQRHSNARFDSITRTKTVKTLMMEIKSESGCMHLLQELMNLFLDEGYTSEEPSDQSQTTDENSEIGYVEAKESNGILGFSDILKSWVIESLPGVLKHLELDPSSKFKVQREILKFLVVQGLFSSTLGSEVTSFDLHEKFKWPKSAISSALCRMCIEQLQSLLSSAQKAEGSHALAVGAEANDLGSYFMHFVNTLRSIPSVSLYRSLNDDDEEAFKKINEMEALLEREERNYTSCVGLNKCHVLRYLLIQLLLQILLRPGEFYEAASELVMCCKATIGPFDLFGSSGEDEPVEESAPPVMDVLVDTMLSLLPQSSAPMRTAIEQTFKYFCDGMTDEGLVRMLRIIKKDLKPPRRHNNDGDDEEEDDILGIEDTESDEDEISETAESDKQNDDSKAVKGADEGSAKLQDASDDSDVEMDDDAMFRMDTYLARIFKERKNHSGDSAQSQLILFKLRVLSLLEIFLHENPGDPRVLTIFQNLAQALINPYATKGSEQLSQRIWGILQKKIFKAKVYPRGESIQLPSLESLLEKFLKLASRPFKKKAYAPNVSKKKQSTSWDRHKMINSLAQNSTFWILKIIESRNSSKGNLERTFKLLRSILKGYFDKKKSLLKPDFLKEIFKRRPWVGHHLCSFLLKKCSNAKLQFRQVEGLDLVLEVLKSLAPASSDHDQAKKTIKKKVPKLCHLIKVLVTNMPEKKSRRADVKKFCSKVFGFLSTLDLTGSFLKALEPDAHAACESQLGDTFLALKKQES</sequence>
<comment type="subcellular location">
    <subcellularLocation>
        <location evidence="1">Nucleus</location>
    </subcellularLocation>
</comment>
<organism evidence="5 6">
    <name type="scientific">Cuscuta campestris</name>
    <dbReference type="NCBI Taxonomy" id="132261"/>
    <lineage>
        <taxon>Eukaryota</taxon>
        <taxon>Viridiplantae</taxon>
        <taxon>Streptophyta</taxon>
        <taxon>Embryophyta</taxon>
        <taxon>Tracheophyta</taxon>
        <taxon>Spermatophyta</taxon>
        <taxon>Magnoliopsida</taxon>
        <taxon>eudicotyledons</taxon>
        <taxon>Gunneridae</taxon>
        <taxon>Pentapetalae</taxon>
        <taxon>asterids</taxon>
        <taxon>lamiids</taxon>
        <taxon>Solanales</taxon>
        <taxon>Convolvulaceae</taxon>
        <taxon>Cuscuteae</taxon>
        <taxon>Cuscuta</taxon>
        <taxon>Cuscuta subgen. Grammica</taxon>
        <taxon>Cuscuta sect. Cleistogrammica</taxon>
    </lineage>
</organism>
<feature type="compositionally biased region" description="Basic and acidic residues" evidence="4">
    <location>
        <begin position="911"/>
        <end position="929"/>
    </location>
</feature>
<evidence type="ECO:0000313" key="6">
    <source>
        <dbReference type="Proteomes" id="UP000595140"/>
    </source>
</evidence>
<evidence type="ECO:0000256" key="4">
    <source>
        <dbReference type="SAM" id="MobiDB-lite"/>
    </source>
</evidence>
<dbReference type="InterPro" id="IPR016024">
    <property type="entry name" value="ARM-type_fold"/>
</dbReference>
<dbReference type="OrthoDB" id="342531at2759"/>
<dbReference type="GO" id="GO:0003677">
    <property type="term" value="F:DNA binding"/>
    <property type="evidence" value="ECO:0007669"/>
    <property type="project" value="InterPro"/>
</dbReference>
<feature type="compositionally biased region" description="Acidic residues" evidence="4">
    <location>
        <begin position="885"/>
        <end position="910"/>
    </location>
</feature>
<evidence type="ECO:0000256" key="1">
    <source>
        <dbReference type="ARBA" id="ARBA00004123"/>
    </source>
</evidence>
<feature type="region of interest" description="Disordered" evidence="4">
    <location>
        <begin position="1"/>
        <end position="93"/>
    </location>
</feature>
<protein>
    <recommendedName>
        <fullName evidence="7">DNA polymerase V</fullName>
    </recommendedName>
</protein>
<dbReference type="GO" id="GO:0005730">
    <property type="term" value="C:nucleolus"/>
    <property type="evidence" value="ECO:0007669"/>
    <property type="project" value="InterPro"/>
</dbReference>
<reference evidence="5 6" key="1">
    <citation type="submission" date="2018-04" db="EMBL/GenBank/DDBJ databases">
        <authorList>
            <person name="Vogel A."/>
        </authorList>
    </citation>
    <scope>NUCLEOTIDE SEQUENCE [LARGE SCALE GENOMIC DNA]</scope>
</reference>
<dbReference type="Pfam" id="PF04931">
    <property type="entry name" value="DNA_pol_phi"/>
    <property type="match status" value="1"/>
</dbReference>
<feature type="compositionally biased region" description="Basic and acidic residues" evidence="4">
    <location>
        <begin position="78"/>
        <end position="93"/>
    </location>
</feature>
<keyword evidence="3" id="KW-0539">Nucleus</keyword>
<dbReference type="EMBL" id="OOIL02000002">
    <property type="protein sequence ID" value="VFQ59096.1"/>
    <property type="molecule type" value="Genomic_DNA"/>
</dbReference>
<evidence type="ECO:0008006" key="7">
    <source>
        <dbReference type="Google" id="ProtNLM"/>
    </source>
</evidence>
<gene>
    <name evidence="5" type="ORF">CCAM_LOCUS872</name>
</gene>
<dbReference type="SUPFAM" id="SSF48371">
    <property type="entry name" value="ARM repeat"/>
    <property type="match status" value="1"/>
</dbReference>
<keyword evidence="6" id="KW-1185">Reference proteome</keyword>
<comment type="similarity">
    <text evidence="2">Belongs to the MYBBP1A family.</text>
</comment>
<dbReference type="AlphaFoldDB" id="A0A484KBB4"/>
<dbReference type="GO" id="GO:0006355">
    <property type="term" value="P:regulation of DNA-templated transcription"/>
    <property type="evidence" value="ECO:0007669"/>
    <property type="project" value="InterPro"/>
</dbReference>
<dbReference type="PANTHER" id="PTHR13213:SF2">
    <property type="entry name" value="MYB-BINDING PROTEIN 1A"/>
    <property type="match status" value="1"/>
</dbReference>
<dbReference type="PANTHER" id="PTHR13213">
    <property type="entry name" value="MYB-BINDING PROTEIN 1A FAMILY MEMBER"/>
    <property type="match status" value="1"/>
</dbReference>
<evidence type="ECO:0000256" key="2">
    <source>
        <dbReference type="ARBA" id="ARBA00006809"/>
    </source>
</evidence>
<name>A0A484KBB4_9ASTE</name>
<dbReference type="Proteomes" id="UP000595140">
    <property type="component" value="Unassembled WGS sequence"/>
</dbReference>
<proteinExistence type="inferred from homology"/>
<feature type="region of interest" description="Disordered" evidence="4">
    <location>
        <begin position="876"/>
        <end position="943"/>
    </location>
</feature>
<dbReference type="InterPro" id="IPR007015">
    <property type="entry name" value="DNA_pol_V/MYBBP1A"/>
</dbReference>
<evidence type="ECO:0000256" key="3">
    <source>
        <dbReference type="ARBA" id="ARBA00023242"/>
    </source>
</evidence>
<evidence type="ECO:0000313" key="5">
    <source>
        <dbReference type="EMBL" id="VFQ59096.1"/>
    </source>
</evidence>
<accession>A0A484KBB4</accession>
<feature type="compositionally biased region" description="Polar residues" evidence="4">
    <location>
        <begin position="32"/>
        <end position="53"/>
    </location>
</feature>